<dbReference type="EMBL" id="FTMI01000003">
    <property type="protein sequence ID" value="SIQ34796.1"/>
    <property type="molecule type" value="Genomic_DNA"/>
</dbReference>
<keyword evidence="4" id="KW-1185">Reference proteome</keyword>
<evidence type="ECO:0000313" key="3">
    <source>
        <dbReference type="EMBL" id="SIQ34796.1"/>
    </source>
</evidence>
<feature type="transmembrane region" description="Helical" evidence="2">
    <location>
        <begin position="273"/>
        <end position="291"/>
    </location>
</feature>
<feature type="transmembrane region" description="Helical" evidence="2">
    <location>
        <begin position="69"/>
        <end position="86"/>
    </location>
</feature>
<dbReference type="InterPro" id="IPR016566">
    <property type="entry name" value="UCP010219"/>
</dbReference>
<sequence>MTSSSDATGGPVGGRPDPGRVPEPVAHDAEVVETVVDDVAAPEDGRARGVRALAGEDFSVADAIGGVRGLVESVAPGLVFVVVYVATTNLRWALVTSVAAALVAVAARLVQRTPVTQAFGGLLGVGIGVLWAWRSGEAQDYFAWGLWTNAAYLVALLVSVVVRWPLVGLVVEGFRSGFGVGTASGGTTAGATDGEPREGADVPAPQPAEPAAGSAGEPGAFARWARSWRSDRALVRRYTAATWLWIGLFGARLAVQVPLYLDGDVGWLGTARLVMGIPLWALVLWLTWILVRRPATAGPRPAA</sequence>
<dbReference type="AlphaFoldDB" id="A0A1N6S1F4"/>
<name>A0A1N6S1F4_9MICO</name>
<keyword evidence="2" id="KW-0812">Transmembrane</keyword>
<evidence type="ECO:0008006" key="5">
    <source>
        <dbReference type="Google" id="ProtNLM"/>
    </source>
</evidence>
<keyword evidence="2" id="KW-0472">Membrane</keyword>
<feature type="transmembrane region" description="Helical" evidence="2">
    <location>
        <begin position="117"/>
        <end position="134"/>
    </location>
</feature>
<evidence type="ECO:0000313" key="4">
    <source>
        <dbReference type="Proteomes" id="UP000186235"/>
    </source>
</evidence>
<dbReference type="Proteomes" id="UP000186235">
    <property type="component" value="Unassembled WGS sequence"/>
</dbReference>
<keyword evidence="2" id="KW-1133">Transmembrane helix</keyword>
<feature type="transmembrane region" description="Helical" evidence="2">
    <location>
        <begin position="146"/>
        <end position="166"/>
    </location>
</feature>
<proteinExistence type="predicted"/>
<dbReference type="Pfam" id="PF11361">
    <property type="entry name" value="DUF3159"/>
    <property type="match status" value="2"/>
</dbReference>
<organism evidence="3 4">
    <name type="scientific">Cellulosimicrobium aquatile</name>
    <dbReference type="NCBI Taxonomy" id="1612203"/>
    <lineage>
        <taxon>Bacteria</taxon>
        <taxon>Bacillati</taxon>
        <taxon>Actinomycetota</taxon>
        <taxon>Actinomycetes</taxon>
        <taxon>Micrococcales</taxon>
        <taxon>Promicromonosporaceae</taxon>
        <taxon>Cellulosimicrobium</taxon>
    </lineage>
</organism>
<reference evidence="4" key="1">
    <citation type="submission" date="2017-01" db="EMBL/GenBank/DDBJ databases">
        <authorList>
            <person name="Varghese N."/>
            <person name="Submissions S."/>
        </authorList>
    </citation>
    <scope>NUCLEOTIDE SEQUENCE [LARGE SCALE GENOMIC DNA]</scope>
    <source>
        <strain evidence="4">3bp</strain>
    </source>
</reference>
<dbReference type="RefSeq" id="WP_083711796.1">
    <property type="nucleotide sequence ID" value="NZ_FTMI01000003.1"/>
</dbReference>
<evidence type="ECO:0000256" key="1">
    <source>
        <dbReference type="SAM" id="MobiDB-lite"/>
    </source>
</evidence>
<feature type="region of interest" description="Disordered" evidence="1">
    <location>
        <begin position="1"/>
        <end position="25"/>
    </location>
</feature>
<protein>
    <recommendedName>
        <fullName evidence="5">DUF3159 domain-containing protein</fullName>
    </recommendedName>
</protein>
<feature type="transmembrane region" description="Helical" evidence="2">
    <location>
        <begin position="238"/>
        <end position="261"/>
    </location>
</feature>
<accession>A0A1N6S1F4</accession>
<gene>
    <name evidence="3" type="ORF">SAMN05518682_2239</name>
</gene>
<feature type="region of interest" description="Disordered" evidence="1">
    <location>
        <begin position="185"/>
        <end position="217"/>
    </location>
</feature>
<evidence type="ECO:0000256" key="2">
    <source>
        <dbReference type="SAM" id="Phobius"/>
    </source>
</evidence>